<proteinExistence type="predicted"/>
<dbReference type="Gene3D" id="2.60.40.3630">
    <property type="match status" value="1"/>
</dbReference>
<reference evidence="2" key="2">
    <citation type="submission" date="2021-04" db="EMBL/GenBank/DDBJ databases">
        <authorList>
            <person name="Gilroy R."/>
        </authorList>
    </citation>
    <scope>NUCLEOTIDE SEQUENCE</scope>
    <source>
        <strain evidence="2">12435</strain>
    </source>
</reference>
<gene>
    <name evidence="2" type="ORF">H9892_02215</name>
</gene>
<dbReference type="EMBL" id="DXHS01000038">
    <property type="protein sequence ID" value="HIW02134.1"/>
    <property type="molecule type" value="Genomic_DNA"/>
</dbReference>
<dbReference type="GO" id="GO:0030313">
    <property type="term" value="C:cell envelope"/>
    <property type="evidence" value="ECO:0007669"/>
    <property type="project" value="UniProtKB-SubCell"/>
</dbReference>
<sequence length="465" mass="51410">MKKTIKRILDITSTLVAAVVVAVLLLAVSACGQPKNESPAEVTVQKIEVTKLPAQTDYMTGELFSVEGGEITVTYSDGKTEVKKMTDEGVTIIPPDITVEDENDPDREEMEKNVIISFGNKRVTFKINVKVQKYTVVFEYGYDDKTEEVSVIENRPVSAPTVPEREGYLFDKWYSDEAKTIAYEFTTPVTEDMVLYGNWLEDAVYYDFTFDYNHVGSDPASVVNPVKEGEVAVKLGMDPEREGYRFDGWFTAENGGTEYDFSLPVNADTVVYAHWTRVQPMENKDYVFEAEDLNLKGVKGPGASGQASGKSMIVYMPGKGASGDRFVSYLYKKGVTLTFELVSDMDTTATFAISLSAEMRDITVSPNNYSIIINDQEQQYSPVAFTNVPPPSTDGNDCLPFRTCVIGNNIPLKAGVNTIKLVTNNTVGFESTTMTAEAPLVDCLRVTTNAVLTWNNSLGYPADNY</sequence>
<accession>A0A9D1TR68</accession>
<dbReference type="InterPro" id="IPR013378">
    <property type="entry name" value="InlB-like_B-rpt"/>
</dbReference>
<evidence type="ECO:0000313" key="3">
    <source>
        <dbReference type="Proteomes" id="UP000823990"/>
    </source>
</evidence>
<evidence type="ECO:0000256" key="1">
    <source>
        <dbReference type="ARBA" id="ARBA00004196"/>
    </source>
</evidence>
<organism evidence="2 3">
    <name type="scientific">Candidatus Protoclostridium stercorigallinarum</name>
    <dbReference type="NCBI Taxonomy" id="2838741"/>
    <lineage>
        <taxon>Bacteria</taxon>
        <taxon>Bacillati</taxon>
        <taxon>Bacillota</taxon>
        <taxon>Clostridia</taxon>
        <taxon>Candidatus Protoclostridium</taxon>
    </lineage>
</organism>
<dbReference type="Gene3D" id="2.60.120.260">
    <property type="entry name" value="Galactose-binding domain-like"/>
    <property type="match status" value="1"/>
</dbReference>
<dbReference type="AlphaFoldDB" id="A0A9D1TR68"/>
<comment type="caution">
    <text evidence="2">The sequence shown here is derived from an EMBL/GenBank/DDBJ whole genome shotgun (WGS) entry which is preliminary data.</text>
</comment>
<comment type="subcellular location">
    <subcellularLocation>
        <location evidence="1">Cell envelope</location>
    </subcellularLocation>
</comment>
<protein>
    <submittedName>
        <fullName evidence="2">InlB B-repeat-containing protein</fullName>
    </submittedName>
</protein>
<evidence type="ECO:0000313" key="2">
    <source>
        <dbReference type="EMBL" id="HIW02134.1"/>
    </source>
</evidence>
<dbReference type="PROSITE" id="PS51257">
    <property type="entry name" value="PROKAR_LIPOPROTEIN"/>
    <property type="match status" value="1"/>
</dbReference>
<dbReference type="Proteomes" id="UP000823990">
    <property type="component" value="Unassembled WGS sequence"/>
</dbReference>
<dbReference type="InterPro" id="IPR042229">
    <property type="entry name" value="Listeria/Bacterioides_rpt_sf"/>
</dbReference>
<name>A0A9D1TR68_9FIRM</name>
<reference evidence="2" key="1">
    <citation type="journal article" date="2021" name="PeerJ">
        <title>Extensive microbial diversity within the chicken gut microbiome revealed by metagenomics and culture.</title>
        <authorList>
            <person name="Gilroy R."/>
            <person name="Ravi A."/>
            <person name="Getino M."/>
            <person name="Pursley I."/>
            <person name="Horton D.L."/>
            <person name="Alikhan N.F."/>
            <person name="Baker D."/>
            <person name="Gharbi K."/>
            <person name="Hall N."/>
            <person name="Watson M."/>
            <person name="Adriaenssens E.M."/>
            <person name="Foster-Nyarko E."/>
            <person name="Jarju S."/>
            <person name="Secka A."/>
            <person name="Antonio M."/>
            <person name="Oren A."/>
            <person name="Chaudhuri R.R."/>
            <person name="La Ragione R."/>
            <person name="Hildebrand F."/>
            <person name="Pallen M.J."/>
        </authorList>
    </citation>
    <scope>NUCLEOTIDE SEQUENCE</scope>
    <source>
        <strain evidence="2">12435</strain>
    </source>
</reference>
<dbReference type="Pfam" id="PF09479">
    <property type="entry name" value="Flg_new"/>
    <property type="match status" value="2"/>
</dbReference>
<dbReference type="Gene3D" id="2.60.40.4270">
    <property type="entry name" value="Listeria-Bacteroides repeat domain"/>
    <property type="match status" value="2"/>
</dbReference>
<dbReference type="NCBIfam" id="TIGR02543">
    <property type="entry name" value="List_Bact_rpt"/>
    <property type="match status" value="2"/>
</dbReference>